<evidence type="ECO:0000313" key="3">
    <source>
        <dbReference type="EMBL" id="KAG2211244.1"/>
    </source>
</evidence>
<feature type="coiled-coil region" evidence="1">
    <location>
        <begin position="182"/>
        <end position="216"/>
    </location>
</feature>
<evidence type="ECO:0000256" key="1">
    <source>
        <dbReference type="SAM" id="Coils"/>
    </source>
</evidence>
<proteinExistence type="predicted"/>
<keyword evidence="4" id="KW-1185">Reference proteome</keyword>
<evidence type="ECO:0000313" key="4">
    <source>
        <dbReference type="Proteomes" id="UP000603453"/>
    </source>
</evidence>
<sequence length="651" mass="75008">MPTEEEAFSFKPNKITGQFKRPLPFKMPSRENKSTQAMSSTKFGKDRPLRSFKDIVSQGRQQARQSSTTPKPSSSKSSSQEKVPDAASIRELKVMTSRVSPMPTLFPETQAPPPPPPLPRWSMPLRETAALPKPLAATTKSRTVSRETTPYIKKEPVTDLSLGDNEDDDTIQVMAHSYKKRLELKNQANAEANARIEKLETEMMRQGETIRELRGEERLNARIVEHTLIGYLHDQKRLKSLLEIAQHGRHESVVDYEGLSQTVCKDKAKLRQLFKMCQSVMQRLYDLHTEQLEDLHGRQQKVQVALSELKSWWTLEYHPRLDQAKSTLGLCTDVVQEVNGEINKVSQHFSRCVAKLKENKMDVNTVVCLSSATRLSLFSVYQQFQQIDTDVQELEEQFNLLSEQNQSLMNKNALLIKEKKKESDVIEEQHGDSSRESDGEDVVIIKEHEDFYREDQEEKMKQMQLKGSLLKLENKRLQYENEKLTWDIERRTLLEQKSVLLQQVEHGRDILPTKSFSDSLVQYTTPVGVRPAKKLLSLSRTHKKPMETSIRETDQQWEIPKDTSSSGSKYFTRRKARSLVNHDATIHMTEDISEEEKEQPKKRRKIRKLNAHTNDLEDSDDADIPKKKITKVMDAVIPENAKNVHISTKKK</sequence>
<gene>
    <name evidence="3" type="ORF">INT47_006364</name>
</gene>
<accession>A0A8H7RGX7</accession>
<feature type="region of interest" description="Disordered" evidence="2">
    <location>
        <begin position="1"/>
        <end position="88"/>
    </location>
</feature>
<feature type="compositionally biased region" description="Low complexity" evidence="2">
    <location>
        <begin position="66"/>
        <end position="78"/>
    </location>
</feature>
<evidence type="ECO:0000256" key="2">
    <source>
        <dbReference type="SAM" id="MobiDB-lite"/>
    </source>
</evidence>
<feature type="region of interest" description="Disordered" evidence="2">
    <location>
        <begin position="589"/>
        <end position="624"/>
    </location>
</feature>
<dbReference type="Proteomes" id="UP000603453">
    <property type="component" value="Unassembled WGS sequence"/>
</dbReference>
<feature type="coiled-coil region" evidence="1">
    <location>
        <begin position="384"/>
        <end position="411"/>
    </location>
</feature>
<feature type="compositionally biased region" description="Basic and acidic residues" evidence="2">
    <location>
        <begin position="43"/>
        <end position="53"/>
    </location>
</feature>
<protein>
    <submittedName>
        <fullName evidence="3">Uncharacterized protein</fullName>
    </submittedName>
</protein>
<organism evidence="3 4">
    <name type="scientific">Mucor saturninus</name>
    <dbReference type="NCBI Taxonomy" id="64648"/>
    <lineage>
        <taxon>Eukaryota</taxon>
        <taxon>Fungi</taxon>
        <taxon>Fungi incertae sedis</taxon>
        <taxon>Mucoromycota</taxon>
        <taxon>Mucoromycotina</taxon>
        <taxon>Mucoromycetes</taxon>
        <taxon>Mucorales</taxon>
        <taxon>Mucorineae</taxon>
        <taxon>Mucoraceae</taxon>
        <taxon>Mucor</taxon>
    </lineage>
</organism>
<dbReference type="AlphaFoldDB" id="A0A8H7RGX7"/>
<keyword evidence="1" id="KW-0175">Coiled coil</keyword>
<name>A0A8H7RGX7_9FUNG</name>
<feature type="compositionally biased region" description="Basic residues" evidence="2">
    <location>
        <begin position="600"/>
        <end position="610"/>
    </location>
</feature>
<dbReference type="EMBL" id="JAEPRD010000009">
    <property type="protein sequence ID" value="KAG2211244.1"/>
    <property type="molecule type" value="Genomic_DNA"/>
</dbReference>
<dbReference type="OrthoDB" id="10688969at2759"/>
<reference evidence="3" key="1">
    <citation type="submission" date="2020-12" db="EMBL/GenBank/DDBJ databases">
        <title>Metabolic potential, ecology and presence of endohyphal bacteria is reflected in genomic diversity of Mucoromycotina.</title>
        <authorList>
            <person name="Muszewska A."/>
            <person name="Okrasinska A."/>
            <person name="Steczkiewicz K."/>
            <person name="Drgas O."/>
            <person name="Orlowska M."/>
            <person name="Perlinska-Lenart U."/>
            <person name="Aleksandrzak-Piekarczyk T."/>
            <person name="Szatraj K."/>
            <person name="Zielenkiewicz U."/>
            <person name="Pilsyk S."/>
            <person name="Malc E."/>
            <person name="Mieczkowski P."/>
            <person name="Kruszewska J.S."/>
            <person name="Biernat P."/>
            <person name="Pawlowska J."/>
        </authorList>
    </citation>
    <scope>NUCLEOTIDE SEQUENCE</scope>
    <source>
        <strain evidence="3">WA0000017839</strain>
    </source>
</reference>
<comment type="caution">
    <text evidence="3">The sequence shown here is derived from an EMBL/GenBank/DDBJ whole genome shotgun (WGS) entry which is preliminary data.</text>
</comment>